<feature type="compositionally biased region" description="Pro residues" evidence="1">
    <location>
        <begin position="107"/>
        <end position="133"/>
    </location>
</feature>
<feature type="non-terminal residue" evidence="2">
    <location>
        <position position="186"/>
    </location>
</feature>
<sequence length="186" mass="18824">MPRRYVPPPPSEPPVTPAPEQADEPVTGGPAAWFNPAQEAESDQDKPETDRQPADASGDRSTDGGPSLSSAATSADRDPWTPDADPGTADRPSDPGDASIEPHVMAPSPPVSAPPFRPVSAPPVEPTSAPPAQPISAPSAEGVSGDGDPWADDVVTDRDLGIGSTWCCVPALGTPEIGRGASVGVG</sequence>
<comment type="caution">
    <text evidence="2">The sequence shown here is derived from an EMBL/GenBank/DDBJ whole genome shotgun (WGS) entry which is preliminary data.</text>
</comment>
<reference evidence="2 3" key="1">
    <citation type="submission" date="2018-05" db="EMBL/GenBank/DDBJ databases">
        <title>Micromonospora atacamensis sp. nov., a novel actinobacteria isolated from high altitude Atacama Desert soil.</title>
        <authorList>
            <person name="Carro L."/>
            <person name="Golinska P."/>
            <person name="Klenk H.-P."/>
            <person name="Goodfellow M."/>
        </authorList>
    </citation>
    <scope>NUCLEOTIDE SEQUENCE [LARGE SCALE GENOMIC DNA]</scope>
    <source>
        <strain evidence="2 3">5R2A7</strain>
    </source>
</reference>
<evidence type="ECO:0000313" key="2">
    <source>
        <dbReference type="EMBL" id="PWR05052.1"/>
    </source>
</evidence>
<protein>
    <submittedName>
        <fullName evidence="2">Uncharacterized protein</fullName>
    </submittedName>
</protein>
<dbReference type="EMBL" id="QGKR01000343">
    <property type="protein sequence ID" value="PWR05052.1"/>
    <property type="molecule type" value="Genomic_DNA"/>
</dbReference>
<name>A0A317CSB1_9ACTN</name>
<proteinExistence type="predicted"/>
<organism evidence="2 3">
    <name type="scientific">Micromonospora acroterricola</name>
    <dbReference type="NCBI Taxonomy" id="2202421"/>
    <lineage>
        <taxon>Bacteria</taxon>
        <taxon>Bacillati</taxon>
        <taxon>Actinomycetota</taxon>
        <taxon>Actinomycetes</taxon>
        <taxon>Micromonosporales</taxon>
        <taxon>Micromonosporaceae</taxon>
        <taxon>Micromonospora</taxon>
    </lineage>
</organism>
<gene>
    <name evidence="2" type="ORF">DKT68_28970</name>
</gene>
<feature type="compositionally biased region" description="Pro residues" evidence="1">
    <location>
        <begin position="1"/>
        <end position="17"/>
    </location>
</feature>
<dbReference type="Proteomes" id="UP000245410">
    <property type="component" value="Unassembled WGS sequence"/>
</dbReference>
<accession>A0A317CSB1</accession>
<feature type="compositionally biased region" description="Basic and acidic residues" evidence="1">
    <location>
        <begin position="43"/>
        <end position="62"/>
    </location>
</feature>
<dbReference type="AlphaFoldDB" id="A0A317CSB1"/>
<evidence type="ECO:0000256" key="1">
    <source>
        <dbReference type="SAM" id="MobiDB-lite"/>
    </source>
</evidence>
<feature type="region of interest" description="Disordered" evidence="1">
    <location>
        <begin position="1"/>
        <end position="156"/>
    </location>
</feature>
<evidence type="ECO:0000313" key="3">
    <source>
        <dbReference type="Proteomes" id="UP000245410"/>
    </source>
</evidence>
<keyword evidence="3" id="KW-1185">Reference proteome</keyword>